<evidence type="ECO:0000256" key="4">
    <source>
        <dbReference type="SAM" id="MobiDB-lite"/>
    </source>
</evidence>
<dbReference type="PANTHER" id="PTHR13293:SF6">
    <property type="entry name" value="AKIRIN-RELATED"/>
    <property type="match status" value="1"/>
</dbReference>
<gene>
    <name evidence="5" type="ORF">PBRA_007278</name>
    <name evidence="6" type="ORF">PLBR_LOCUS3171</name>
</gene>
<dbReference type="InterPro" id="IPR024132">
    <property type="entry name" value="Akirin"/>
</dbReference>
<feature type="compositionally biased region" description="Polar residues" evidence="4">
    <location>
        <begin position="42"/>
        <end position="58"/>
    </location>
</feature>
<dbReference type="AlphaFoldDB" id="A0A0G4IW66"/>
<organism evidence="5 7">
    <name type="scientific">Plasmodiophora brassicae</name>
    <name type="common">Clubroot disease agent</name>
    <dbReference type="NCBI Taxonomy" id="37360"/>
    <lineage>
        <taxon>Eukaryota</taxon>
        <taxon>Sar</taxon>
        <taxon>Rhizaria</taxon>
        <taxon>Endomyxa</taxon>
        <taxon>Phytomyxea</taxon>
        <taxon>Plasmodiophorida</taxon>
        <taxon>Plasmodiophoridae</taxon>
        <taxon>Plasmodiophora</taxon>
    </lineage>
</organism>
<evidence type="ECO:0000256" key="3">
    <source>
        <dbReference type="ARBA" id="ARBA00023242"/>
    </source>
</evidence>
<reference evidence="5 7" key="1">
    <citation type="submission" date="2015-02" db="EMBL/GenBank/DDBJ databases">
        <authorList>
            <person name="Chooi Y.-H."/>
        </authorList>
    </citation>
    <scope>NUCLEOTIDE SEQUENCE [LARGE SCALE GENOMIC DNA]</scope>
    <source>
        <strain evidence="5">E3</strain>
    </source>
</reference>
<comment type="subcellular location">
    <subcellularLocation>
        <location evidence="1">Nucleus</location>
    </subcellularLocation>
</comment>
<dbReference type="GO" id="GO:0003712">
    <property type="term" value="F:transcription coregulator activity"/>
    <property type="evidence" value="ECO:0007669"/>
    <property type="project" value="TreeGrafter"/>
</dbReference>
<evidence type="ECO:0000313" key="5">
    <source>
        <dbReference type="EMBL" id="CEO99545.1"/>
    </source>
</evidence>
<keyword evidence="3" id="KW-0539">Nucleus</keyword>
<dbReference type="GO" id="GO:0000785">
    <property type="term" value="C:chromatin"/>
    <property type="evidence" value="ECO:0007669"/>
    <property type="project" value="TreeGrafter"/>
</dbReference>
<name>A0A0G4IW66_PLABS</name>
<dbReference type="OMA" id="GHESEQM"/>
<dbReference type="EMBL" id="CDSF01000091">
    <property type="protein sequence ID" value="CEO99545.1"/>
    <property type="molecule type" value="Genomic_DNA"/>
</dbReference>
<protein>
    <submittedName>
        <fullName evidence="5">Uncharacterized protein</fullName>
    </submittedName>
</protein>
<dbReference type="OrthoDB" id="10039914at2759"/>
<dbReference type="GO" id="GO:0005634">
    <property type="term" value="C:nucleus"/>
    <property type="evidence" value="ECO:0007669"/>
    <property type="project" value="UniProtKB-SubCell"/>
</dbReference>
<sequence length="155" mass="17682">MAASQTAIKRRIDWNDDSDSCHRAFSPPAASLSAVKRPRLDVTQSLQHHDSQSSTRTSPFAPATLNISELIDRPKRPSRAGRICNRCGHESEQMYSISEVQSMVEQAVRSASEQIKLEYDAILHQQLCDQFNTFTKFNQDYISRQIKRSEFSYLS</sequence>
<evidence type="ECO:0000256" key="1">
    <source>
        <dbReference type="ARBA" id="ARBA00004123"/>
    </source>
</evidence>
<evidence type="ECO:0000313" key="7">
    <source>
        <dbReference type="Proteomes" id="UP000039324"/>
    </source>
</evidence>
<keyword evidence="7" id="KW-1185">Reference proteome</keyword>
<proteinExistence type="inferred from homology"/>
<keyword evidence="6" id="KW-0496">Mitochondrion</keyword>
<comment type="similarity">
    <text evidence="2">Belongs to the akirin family.</text>
</comment>
<dbReference type="Proteomes" id="UP000290189">
    <property type="component" value="Unassembled WGS sequence"/>
</dbReference>
<feature type="compositionally biased region" description="Basic and acidic residues" evidence="4">
    <location>
        <begin position="10"/>
        <end position="22"/>
    </location>
</feature>
<dbReference type="GO" id="GO:0045944">
    <property type="term" value="P:positive regulation of transcription by RNA polymerase II"/>
    <property type="evidence" value="ECO:0007669"/>
    <property type="project" value="TreeGrafter"/>
</dbReference>
<feature type="region of interest" description="Disordered" evidence="4">
    <location>
        <begin position="1"/>
        <end position="81"/>
    </location>
</feature>
<evidence type="ECO:0000256" key="2">
    <source>
        <dbReference type="ARBA" id="ARBA00005625"/>
    </source>
</evidence>
<dbReference type="Proteomes" id="UP000039324">
    <property type="component" value="Unassembled WGS sequence"/>
</dbReference>
<evidence type="ECO:0000313" key="8">
    <source>
        <dbReference type="Proteomes" id="UP000290189"/>
    </source>
</evidence>
<evidence type="ECO:0000313" key="6">
    <source>
        <dbReference type="EMBL" id="SPQ95956.1"/>
    </source>
</evidence>
<accession>A0A0G4IW66</accession>
<dbReference type="EMBL" id="OVEO01000005">
    <property type="protein sequence ID" value="SPQ95956.1"/>
    <property type="molecule type" value="Genomic_DNA"/>
</dbReference>
<geneLocation type="mitochondrion" evidence="6"/>
<dbReference type="PANTHER" id="PTHR13293">
    <property type="entry name" value="AKIRIN-RELATED"/>
    <property type="match status" value="1"/>
</dbReference>
<reference evidence="6 8" key="2">
    <citation type="submission" date="2018-03" db="EMBL/GenBank/DDBJ databases">
        <authorList>
            <person name="Fogelqvist J."/>
        </authorList>
    </citation>
    <scope>NUCLEOTIDE SEQUENCE [LARGE SCALE GENOMIC DNA]</scope>
</reference>